<dbReference type="Proteomes" id="UP001147760">
    <property type="component" value="Unassembled WGS sequence"/>
</dbReference>
<keyword evidence="1" id="KW-0175">Coiled coil</keyword>
<name>A0A9X0BIF9_9EURO</name>
<feature type="coiled-coil region" evidence="1">
    <location>
        <begin position="66"/>
        <end position="107"/>
    </location>
</feature>
<evidence type="ECO:0000256" key="1">
    <source>
        <dbReference type="SAM" id="Coils"/>
    </source>
</evidence>
<dbReference type="AlphaFoldDB" id="A0A9X0BIF9"/>
<dbReference type="OrthoDB" id="4324196at2759"/>
<reference evidence="3" key="1">
    <citation type="submission" date="2022-12" db="EMBL/GenBank/DDBJ databases">
        <authorList>
            <person name="Petersen C."/>
        </authorList>
    </citation>
    <scope>NUCLEOTIDE SEQUENCE</scope>
    <source>
        <strain evidence="3">IBT 17660</strain>
    </source>
</reference>
<gene>
    <name evidence="3" type="ORF">N7530_009503</name>
</gene>
<feature type="region of interest" description="Disordered" evidence="2">
    <location>
        <begin position="172"/>
        <end position="213"/>
    </location>
</feature>
<evidence type="ECO:0000256" key="2">
    <source>
        <dbReference type="SAM" id="MobiDB-lite"/>
    </source>
</evidence>
<dbReference type="EMBL" id="JAPWDO010000006">
    <property type="protein sequence ID" value="KAJ5465716.1"/>
    <property type="molecule type" value="Genomic_DNA"/>
</dbReference>
<evidence type="ECO:0000313" key="3">
    <source>
        <dbReference type="EMBL" id="KAJ5465716.1"/>
    </source>
</evidence>
<reference evidence="3" key="2">
    <citation type="journal article" date="2023" name="IMA Fungus">
        <title>Comparative genomic study of the Penicillium genus elucidates a diverse pangenome and 15 lateral gene transfer events.</title>
        <authorList>
            <person name="Petersen C."/>
            <person name="Sorensen T."/>
            <person name="Nielsen M.R."/>
            <person name="Sondergaard T.E."/>
            <person name="Sorensen J.L."/>
            <person name="Fitzpatrick D.A."/>
            <person name="Frisvad J.C."/>
            <person name="Nielsen K.L."/>
        </authorList>
    </citation>
    <scope>NUCLEOTIDE SEQUENCE</scope>
    <source>
        <strain evidence="3">IBT 17660</strain>
    </source>
</reference>
<evidence type="ECO:0000313" key="4">
    <source>
        <dbReference type="Proteomes" id="UP001147760"/>
    </source>
</evidence>
<keyword evidence="4" id="KW-1185">Reference proteome</keyword>
<sequence>MSTFQRNRDTFASNVYITEKKLSIEQWIEDTTKRIEGPTIALGLAMPEKHLGGLEQQAGTELSGRVDMLVKRITNLKEVVQRQEENLKKSELQEKILEEKIASLQEQLSMRDSCQHNGFKDRLAMHERLLKVADQQINTQQELIKHLLEAQVSTSQQLALVTRKLSQQAERCVKQPQVKGPEGPHSNTDGVSKGTDASDYVLISEVSEDETIS</sequence>
<organism evidence="3 4">
    <name type="scientific">Penicillium desertorum</name>
    <dbReference type="NCBI Taxonomy" id="1303715"/>
    <lineage>
        <taxon>Eukaryota</taxon>
        <taxon>Fungi</taxon>
        <taxon>Dikarya</taxon>
        <taxon>Ascomycota</taxon>
        <taxon>Pezizomycotina</taxon>
        <taxon>Eurotiomycetes</taxon>
        <taxon>Eurotiomycetidae</taxon>
        <taxon>Eurotiales</taxon>
        <taxon>Aspergillaceae</taxon>
        <taxon>Penicillium</taxon>
    </lineage>
</organism>
<accession>A0A9X0BIF9</accession>
<protein>
    <submittedName>
        <fullName evidence="3">Uncharacterized protein</fullName>
    </submittedName>
</protein>
<comment type="caution">
    <text evidence="3">The sequence shown here is derived from an EMBL/GenBank/DDBJ whole genome shotgun (WGS) entry which is preliminary data.</text>
</comment>
<proteinExistence type="predicted"/>